<proteinExistence type="predicted"/>
<evidence type="ECO:0000313" key="1">
    <source>
        <dbReference type="EMBL" id="ESV55131.1"/>
    </source>
</evidence>
<protein>
    <recommendedName>
        <fullName evidence="3">DNA-binding protein</fullName>
    </recommendedName>
</protein>
<evidence type="ECO:0008006" key="3">
    <source>
        <dbReference type="Google" id="ProtNLM"/>
    </source>
</evidence>
<sequence>MLAVLKNGIQVPYEELWLNDEDLAEFAGKSKETIQKQLRRMYKVKEYRPYIDKIGGRSTKLSAYEKWRKSENIKIKGV</sequence>
<comment type="caution">
    <text evidence="1">The sequence shown here is derived from an EMBL/GenBank/DDBJ whole genome shotgun (WGS) entry which is preliminary data.</text>
</comment>
<evidence type="ECO:0000313" key="2">
    <source>
        <dbReference type="Proteomes" id="UP000018482"/>
    </source>
</evidence>
<reference evidence="1 2" key="1">
    <citation type="submission" date="2013-05" db="EMBL/GenBank/DDBJ databases">
        <authorList>
            <person name="Richards V.P."/>
            <person name="Durkin S.A.S."/>
            <person name="Kim M."/>
            <person name="Pavinski Bitar P.D."/>
            <person name="Stanhope M.J."/>
            <person name="Town C.D."/>
            <person name="Venter J.C."/>
        </authorList>
    </citation>
    <scope>NUCLEOTIDE SEQUENCE [LARGE SCALE GENOMIC DNA]</scope>
    <source>
        <strain evidence="1 2">LMG 14747</strain>
    </source>
</reference>
<dbReference type="EMBL" id="ANQC01000116">
    <property type="protein sequence ID" value="ESV55131.1"/>
    <property type="molecule type" value="Genomic_DNA"/>
</dbReference>
<name>V6Z4C7_STRAG</name>
<dbReference type="Proteomes" id="UP000018482">
    <property type="component" value="Unassembled WGS sequence"/>
</dbReference>
<gene>
    <name evidence="1" type="ORF">SAG0136_07915</name>
</gene>
<accession>V6Z4C7</accession>
<organism evidence="1 2">
    <name type="scientific">Streptococcus agalactiae LMG 14747</name>
    <dbReference type="NCBI Taxonomy" id="1154860"/>
    <lineage>
        <taxon>Bacteria</taxon>
        <taxon>Bacillati</taxon>
        <taxon>Bacillota</taxon>
        <taxon>Bacilli</taxon>
        <taxon>Lactobacillales</taxon>
        <taxon>Streptococcaceae</taxon>
        <taxon>Streptococcus</taxon>
    </lineage>
</organism>
<dbReference type="AlphaFoldDB" id="V6Z4C7"/>